<dbReference type="EMBL" id="JAUEDM010000004">
    <property type="protein sequence ID" value="KAK3318867.1"/>
    <property type="molecule type" value="Genomic_DNA"/>
</dbReference>
<dbReference type="PANTHER" id="PTHR21248:SF22">
    <property type="entry name" value="PHOSPHOLIPASE D"/>
    <property type="match status" value="1"/>
</dbReference>
<accession>A0AAE0I667</accession>
<feature type="compositionally biased region" description="Low complexity" evidence="1">
    <location>
        <begin position="396"/>
        <end position="409"/>
    </location>
</feature>
<proteinExistence type="predicted"/>
<dbReference type="InterPro" id="IPR001736">
    <property type="entry name" value="PLipase_D/transphosphatidylase"/>
</dbReference>
<name>A0AAE0I667_9PEZI</name>
<dbReference type="GO" id="GO:0030572">
    <property type="term" value="F:phosphatidyltransferase activity"/>
    <property type="evidence" value="ECO:0007669"/>
    <property type="project" value="UniProtKB-ARBA"/>
</dbReference>
<dbReference type="Gene3D" id="3.30.870.10">
    <property type="entry name" value="Endonuclease Chain A"/>
    <property type="match status" value="2"/>
</dbReference>
<dbReference type="Proteomes" id="UP001283341">
    <property type="component" value="Unassembled WGS sequence"/>
</dbReference>
<dbReference type="CDD" id="cd00138">
    <property type="entry name" value="PLDc_SF"/>
    <property type="match status" value="1"/>
</dbReference>
<evidence type="ECO:0000259" key="2">
    <source>
        <dbReference type="PROSITE" id="PS50035"/>
    </source>
</evidence>
<keyword evidence="4" id="KW-1185">Reference proteome</keyword>
<dbReference type="PANTHER" id="PTHR21248">
    <property type="entry name" value="CARDIOLIPIN SYNTHASE"/>
    <property type="match status" value="1"/>
</dbReference>
<feature type="domain" description="PLD phosphodiesterase" evidence="2">
    <location>
        <begin position="662"/>
        <end position="689"/>
    </location>
</feature>
<gene>
    <name evidence="3" type="ORF">B0H66DRAFT_582359</name>
</gene>
<sequence>MSKHHSKSAHQHHISDRLVELCTSNESVSSLLAAFPSREPGDVWEELYDDHVKPKSSDDEADGVDGFQVARQNELSRDELKRAAKCGNWGPTQPSDLFLKIYHDALCTLEENPLHAMVSPSLMGSCGVVPLTIISVIPDIVRHMSNVIARAEREVFLATNYWQDSVASKFLTNGIRELDQRAAKRGVRVVVKILYDRGSPRQLVEPHYLVSEKTFTGKNVNLPHPSEIPNVDMQVMNYHTPIVGTFHSKYMIVDRKIALLQSNNIQDNDNLEMMIHLEGPIVDSFYDMALLSWNKKLEPPLPSYNSPAAQGGVTCFGKSFASLFESDGTLKGSSVVVDPARIQLKEAFGNSLNHRNGGVYKPGAVDSSAELTSSDELTGPSTTQGSTHPHPLRAATHSTTRSNGSTTTTAGQANHYRSDTPNGAADRPAENYLSKGEQAISSSRLQEPIPSPPANSINGDTSLPEHTANDPHYDDDIAGEVARVQNAVSPSKSGQETRMQAVSRLLNHTVNKGFPGTAPECPPGDEMTPYIPHPVHEPFPIALVNRSPYGLPTHKAVSNPQNAAWLSALRYATRSVFIQSPTLNAEPLIPAIREACERGVDVYCYICLGYNDAGELLPHQGGHNEMVAHNLYKSLSAAARERLHYFWYVAKDQTKPLLQASKKRSCHIKLMIVDEHVGIMGNGNQDTQSWFHSQEINVMLDSADICRSWIDGIRRNQNTHVYGALDKNEGIWRDGKGKEADGAVGVDPGRFSWLKGMAGAVRRVKGTGGF</sequence>
<dbReference type="SUPFAM" id="SSF56024">
    <property type="entry name" value="Phospholipase D/nuclease"/>
    <property type="match status" value="2"/>
</dbReference>
<reference evidence="3" key="2">
    <citation type="submission" date="2023-06" db="EMBL/GenBank/DDBJ databases">
        <authorList>
            <consortium name="Lawrence Berkeley National Laboratory"/>
            <person name="Haridas S."/>
            <person name="Hensen N."/>
            <person name="Bonometti L."/>
            <person name="Westerberg I."/>
            <person name="Brannstrom I.O."/>
            <person name="Guillou S."/>
            <person name="Cros-Aarteil S."/>
            <person name="Calhoun S."/>
            <person name="Kuo A."/>
            <person name="Mondo S."/>
            <person name="Pangilinan J."/>
            <person name="Riley R."/>
            <person name="Labutti K."/>
            <person name="Andreopoulos B."/>
            <person name="Lipzen A."/>
            <person name="Chen C."/>
            <person name="Yanf M."/>
            <person name="Daum C."/>
            <person name="Ng V."/>
            <person name="Clum A."/>
            <person name="Steindorff A."/>
            <person name="Ohm R."/>
            <person name="Martin F."/>
            <person name="Silar P."/>
            <person name="Natvig D."/>
            <person name="Lalanne C."/>
            <person name="Gautier V."/>
            <person name="Ament-Velasquez S.L."/>
            <person name="Kruys A."/>
            <person name="Hutchinson M.I."/>
            <person name="Powell A.J."/>
            <person name="Barry K."/>
            <person name="Miller A.N."/>
            <person name="Grigoriev I.V."/>
            <person name="Debuchy R."/>
            <person name="Gladieux P."/>
            <person name="Thoren M.H."/>
            <person name="Johannesson H."/>
        </authorList>
    </citation>
    <scope>NUCLEOTIDE SEQUENCE</scope>
    <source>
        <strain evidence="3">CBS 118394</strain>
    </source>
</reference>
<reference evidence="3" key="1">
    <citation type="journal article" date="2023" name="Mol. Phylogenet. Evol.">
        <title>Genome-scale phylogeny and comparative genomics of the fungal order Sordariales.</title>
        <authorList>
            <person name="Hensen N."/>
            <person name="Bonometti L."/>
            <person name="Westerberg I."/>
            <person name="Brannstrom I.O."/>
            <person name="Guillou S."/>
            <person name="Cros-Aarteil S."/>
            <person name="Calhoun S."/>
            <person name="Haridas S."/>
            <person name="Kuo A."/>
            <person name="Mondo S."/>
            <person name="Pangilinan J."/>
            <person name="Riley R."/>
            <person name="LaButti K."/>
            <person name="Andreopoulos B."/>
            <person name="Lipzen A."/>
            <person name="Chen C."/>
            <person name="Yan M."/>
            <person name="Daum C."/>
            <person name="Ng V."/>
            <person name="Clum A."/>
            <person name="Steindorff A."/>
            <person name="Ohm R.A."/>
            <person name="Martin F."/>
            <person name="Silar P."/>
            <person name="Natvig D.O."/>
            <person name="Lalanne C."/>
            <person name="Gautier V."/>
            <person name="Ament-Velasquez S.L."/>
            <person name="Kruys A."/>
            <person name="Hutchinson M.I."/>
            <person name="Powell A.J."/>
            <person name="Barry K."/>
            <person name="Miller A.N."/>
            <person name="Grigoriev I.V."/>
            <person name="Debuchy R."/>
            <person name="Gladieux P."/>
            <person name="Hiltunen Thoren M."/>
            <person name="Johannesson H."/>
        </authorList>
    </citation>
    <scope>NUCLEOTIDE SEQUENCE</scope>
    <source>
        <strain evidence="3">CBS 118394</strain>
    </source>
</reference>
<protein>
    <recommendedName>
        <fullName evidence="2">PLD phosphodiesterase domain-containing protein</fullName>
    </recommendedName>
</protein>
<dbReference type="PROSITE" id="PS50035">
    <property type="entry name" value="PLD"/>
    <property type="match status" value="2"/>
</dbReference>
<dbReference type="InterPro" id="IPR025202">
    <property type="entry name" value="PLD-like_dom"/>
</dbReference>
<organism evidence="3 4">
    <name type="scientific">Apodospora peruviana</name>
    <dbReference type="NCBI Taxonomy" id="516989"/>
    <lineage>
        <taxon>Eukaryota</taxon>
        <taxon>Fungi</taxon>
        <taxon>Dikarya</taxon>
        <taxon>Ascomycota</taxon>
        <taxon>Pezizomycotina</taxon>
        <taxon>Sordariomycetes</taxon>
        <taxon>Sordariomycetidae</taxon>
        <taxon>Sordariales</taxon>
        <taxon>Lasiosphaeriaceae</taxon>
        <taxon>Apodospora</taxon>
    </lineage>
</organism>
<dbReference type="AlphaFoldDB" id="A0AAE0I667"/>
<feature type="region of interest" description="Disordered" evidence="1">
    <location>
        <begin position="351"/>
        <end position="474"/>
    </location>
</feature>
<comment type="caution">
    <text evidence="3">The sequence shown here is derived from an EMBL/GenBank/DDBJ whole genome shotgun (WGS) entry which is preliminary data.</text>
</comment>
<evidence type="ECO:0000313" key="4">
    <source>
        <dbReference type="Proteomes" id="UP001283341"/>
    </source>
</evidence>
<evidence type="ECO:0000313" key="3">
    <source>
        <dbReference type="EMBL" id="KAK3318867.1"/>
    </source>
</evidence>
<feature type="domain" description="PLD phosphodiesterase" evidence="2">
    <location>
        <begin position="242"/>
        <end position="269"/>
    </location>
</feature>
<feature type="compositionally biased region" description="Polar residues" evidence="1">
    <location>
        <begin position="369"/>
        <end position="387"/>
    </location>
</feature>
<dbReference type="GO" id="GO:0032049">
    <property type="term" value="P:cardiolipin biosynthetic process"/>
    <property type="evidence" value="ECO:0007669"/>
    <property type="project" value="UniProtKB-ARBA"/>
</dbReference>
<dbReference type="Pfam" id="PF13091">
    <property type="entry name" value="PLDc_2"/>
    <property type="match status" value="1"/>
</dbReference>
<evidence type="ECO:0000256" key="1">
    <source>
        <dbReference type="SAM" id="MobiDB-lite"/>
    </source>
</evidence>